<name>A0A843B7Z2_9BURK</name>
<dbReference type="Proteomes" id="UP000530032">
    <property type="component" value="Unassembled WGS sequence"/>
</dbReference>
<reference evidence="1" key="1">
    <citation type="submission" date="2020-12" db="EMBL/GenBank/DDBJ databases">
        <title>Comamonas sp. nov., isolated from stream water.</title>
        <authorList>
            <person name="Park K.-H."/>
        </authorList>
    </citation>
    <scope>NUCLEOTIDE SEQUENCE</scope>
    <source>
        <strain evidence="1">EJ-4</strain>
    </source>
</reference>
<dbReference type="EMBL" id="JABBCQ020000031">
    <property type="protein sequence ID" value="MBI1626963.1"/>
    <property type="molecule type" value="Genomic_DNA"/>
</dbReference>
<proteinExistence type="predicted"/>
<keyword evidence="2" id="KW-1185">Reference proteome</keyword>
<protein>
    <submittedName>
        <fullName evidence="1">ArsR family transcriptional regulator</fullName>
    </submittedName>
</protein>
<dbReference type="RefSeq" id="WP_198462310.1">
    <property type="nucleotide sequence ID" value="NZ_JABBCQ020000031.1"/>
</dbReference>
<evidence type="ECO:0000313" key="2">
    <source>
        <dbReference type="Proteomes" id="UP000530032"/>
    </source>
</evidence>
<accession>A0A843B7Z2</accession>
<sequence>MSNYAQVLTEDRRLVILRALAELPSYKSNSSILCTLLERWGHSPSRDQVKTDLRWLEEQGLLKVEEVESVLLATLSERGMDVAKGRAVQPGVKRPGA</sequence>
<evidence type="ECO:0000313" key="1">
    <source>
        <dbReference type="EMBL" id="MBI1626963.1"/>
    </source>
</evidence>
<comment type="caution">
    <text evidence="1">The sequence shown here is derived from an EMBL/GenBank/DDBJ whole genome shotgun (WGS) entry which is preliminary data.</text>
</comment>
<dbReference type="AlphaFoldDB" id="A0A843B7Z2"/>
<organism evidence="1 2">
    <name type="scientific">Comamonas suwonensis</name>
    <dbReference type="NCBI Taxonomy" id="2606214"/>
    <lineage>
        <taxon>Bacteria</taxon>
        <taxon>Pseudomonadati</taxon>
        <taxon>Pseudomonadota</taxon>
        <taxon>Betaproteobacteria</taxon>
        <taxon>Burkholderiales</taxon>
        <taxon>Comamonadaceae</taxon>
        <taxon>Comamonas</taxon>
    </lineage>
</organism>
<gene>
    <name evidence="1" type="ORF">HF327_021050</name>
</gene>